<sequence length="143" mass="15708">STERIKTYKVVVMGPSCVGKSALTIQLIKNQFVTEYDPTIEDSYHRQTVVDKEPCQLDILDTTGIEEYCPLRTSSYTGEGFLVYAVNDFNSLRMLMSSGTILILPSSPGLESGARSPPPPLVAQKTLFCDVGEEPCSKVVLIQ</sequence>
<evidence type="ECO:0000256" key="1">
    <source>
        <dbReference type="ARBA" id="ARBA00022741"/>
    </source>
</evidence>
<proteinExistence type="predicted"/>
<dbReference type="Gene3D" id="3.40.50.300">
    <property type="entry name" value="P-loop containing nucleotide triphosphate hydrolases"/>
    <property type="match status" value="1"/>
</dbReference>
<dbReference type="NCBIfam" id="TIGR00231">
    <property type="entry name" value="small_GTP"/>
    <property type="match status" value="1"/>
</dbReference>
<accession>A0A7N4P0X1</accession>
<keyword evidence="1" id="KW-0547">Nucleotide-binding</keyword>
<dbReference type="PRINTS" id="PR00449">
    <property type="entry name" value="RASTRNSFRMNG"/>
</dbReference>
<reference evidence="3 4" key="1">
    <citation type="journal article" date="2011" name="Proc. Natl. Acad. Sci. U.S.A.">
        <title>Genetic diversity and population structure of the endangered marsupial Sarcophilus harrisii (Tasmanian devil).</title>
        <authorList>
            <person name="Miller W."/>
            <person name="Hayes V.M."/>
            <person name="Ratan A."/>
            <person name="Petersen D.C."/>
            <person name="Wittekindt N.E."/>
            <person name="Miller J."/>
            <person name="Walenz B."/>
            <person name="Knight J."/>
            <person name="Qi J."/>
            <person name="Zhao F."/>
            <person name="Wang Q."/>
            <person name="Bedoya-Reina O.C."/>
            <person name="Katiyar N."/>
            <person name="Tomsho L.P."/>
            <person name="Kasson L.M."/>
            <person name="Hardie R.A."/>
            <person name="Woodbridge P."/>
            <person name="Tindall E.A."/>
            <person name="Bertelsen M.F."/>
            <person name="Dixon D."/>
            <person name="Pyecroft S."/>
            <person name="Helgen K.M."/>
            <person name="Lesk A.M."/>
            <person name="Pringle T.H."/>
            <person name="Patterson N."/>
            <person name="Zhang Y."/>
            <person name="Kreiss A."/>
            <person name="Woods G.M."/>
            <person name="Jones M.E."/>
            <person name="Schuster S.C."/>
        </authorList>
    </citation>
    <scope>NUCLEOTIDE SEQUENCE [LARGE SCALE GENOMIC DNA]</scope>
</reference>
<evidence type="ECO:0000313" key="3">
    <source>
        <dbReference type="Ensembl" id="ENSSHAP00000031489.1"/>
    </source>
</evidence>
<dbReference type="SUPFAM" id="SSF52540">
    <property type="entry name" value="P-loop containing nucleoside triphosphate hydrolases"/>
    <property type="match status" value="1"/>
</dbReference>
<dbReference type="GO" id="GO:0003924">
    <property type="term" value="F:GTPase activity"/>
    <property type="evidence" value="ECO:0007669"/>
    <property type="project" value="InterPro"/>
</dbReference>
<dbReference type="SMART" id="SM00173">
    <property type="entry name" value="RAS"/>
    <property type="match status" value="1"/>
</dbReference>
<dbReference type="GO" id="GO:0005525">
    <property type="term" value="F:GTP binding"/>
    <property type="evidence" value="ECO:0007669"/>
    <property type="project" value="UniProtKB-KW"/>
</dbReference>
<organism evidence="3 4">
    <name type="scientific">Sarcophilus harrisii</name>
    <name type="common">Tasmanian devil</name>
    <name type="synonym">Sarcophilus laniarius</name>
    <dbReference type="NCBI Taxonomy" id="9305"/>
    <lineage>
        <taxon>Eukaryota</taxon>
        <taxon>Metazoa</taxon>
        <taxon>Chordata</taxon>
        <taxon>Craniata</taxon>
        <taxon>Vertebrata</taxon>
        <taxon>Euteleostomi</taxon>
        <taxon>Mammalia</taxon>
        <taxon>Metatheria</taxon>
        <taxon>Dasyuromorphia</taxon>
        <taxon>Dasyuridae</taxon>
        <taxon>Sarcophilus</taxon>
    </lineage>
</organism>
<dbReference type="PROSITE" id="PS51421">
    <property type="entry name" value="RAS"/>
    <property type="match status" value="1"/>
</dbReference>
<dbReference type="Proteomes" id="UP000007648">
    <property type="component" value="Unassembled WGS sequence"/>
</dbReference>
<dbReference type="SMART" id="SM00174">
    <property type="entry name" value="RHO"/>
    <property type="match status" value="1"/>
</dbReference>
<reference evidence="3" key="3">
    <citation type="submission" date="2025-09" db="UniProtKB">
        <authorList>
            <consortium name="Ensembl"/>
        </authorList>
    </citation>
    <scope>IDENTIFICATION</scope>
</reference>
<dbReference type="GO" id="GO:0016020">
    <property type="term" value="C:membrane"/>
    <property type="evidence" value="ECO:0007669"/>
    <property type="project" value="InterPro"/>
</dbReference>
<dbReference type="InterPro" id="IPR027417">
    <property type="entry name" value="P-loop_NTPase"/>
</dbReference>
<dbReference type="Ensembl" id="ENSSHAT00000042624.1">
    <property type="protein sequence ID" value="ENSSHAP00000031489.1"/>
    <property type="gene ID" value="ENSSHAG00000032196.1"/>
</dbReference>
<dbReference type="InterPro" id="IPR001806">
    <property type="entry name" value="Small_GTPase"/>
</dbReference>
<dbReference type="AlphaFoldDB" id="A0A7N4P0X1"/>
<dbReference type="InterPro" id="IPR005225">
    <property type="entry name" value="Small_GTP-bd"/>
</dbReference>
<reference evidence="3" key="2">
    <citation type="submission" date="2025-08" db="UniProtKB">
        <authorList>
            <consortium name="Ensembl"/>
        </authorList>
    </citation>
    <scope>IDENTIFICATION</scope>
</reference>
<keyword evidence="4" id="KW-1185">Reference proteome</keyword>
<name>A0A7N4P0X1_SARHA</name>
<dbReference type="InterPro" id="IPR020849">
    <property type="entry name" value="Small_GTPase_Ras-type"/>
</dbReference>
<keyword evidence="2" id="KW-0342">GTP-binding</keyword>
<dbReference type="InParanoid" id="A0A7N4P0X1"/>
<dbReference type="GO" id="GO:0007165">
    <property type="term" value="P:signal transduction"/>
    <property type="evidence" value="ECO:0007669"/>
    <property type="project" value="InterPro"/>
</dbReference>
<dbReference type="Pfam" id="PF00071">
    <property type="entry name" value="Ras"/>
    <property type="match status" value="1"/>
</dbReference>
<protein>
    <submittedName>
        <fullName evidence="3">Uncharacterized protein</fullName>
    </submittedName>
</protein>
<dbReference type="PANTHER" id="PTHR24070">
    <property type="entry name" value="RAS, DI-RAS, AND RHEB FAMILY MEMBERS OF SMALL GTPASE SUPERFAMILY"/>
    <property type="match status" value="1"/>
</dbReference>
<dbReference type="GeneTree" id="ENSGT00940000155653"/>
<evidence type="ECO:0000256" key="2">
    <source>
        <dbReference type="ARBA" id="ARBA00023134"/>
    </source>
</evidence>
<evidence type="ECO:0000313" key="4">
    <source>
        <dbReference type="Proteomes" id="UP000007648"/>
    </source>
</evidence>